<keyword evidence="3" id="KW-1185">Reference proteome</keyword>
<evidence type="ECO:0000313" key="2">
    <source>
        <dbReference type="EMBL" id="KAF3843329.1"/>
    </source>
</evidence>
<gene>
    <name evidence="2" type="ORF">F7725_002178</name>
</gene>
<reference evidence="2 3" key="1">
    <citation type="submission" date="2020-03" db="EMBL/GenBank/DDBJ databases">
        <title>Dissostichus mawsoni Genome sequencing and assembly.</title>
        <authorList>
            <person name="Park H."/>
        </authorList>
    </citation>
    <scope>NUCLEOTIDE SEQUENCE [LARGE SCALE GENOMIC DNA]</scope>
    <source>
        <strain evidence="2">DM0001</strain>
        <tissue evidence="2">Muscle</tissue>
    </source>
</reference>
<accession>A0A7J5Y3I0</accession>
<dbReference type="AlphaFoldDB" id="A0A7J5Y3I0"/>
<name>A0A7J5Y3I0_DISMA</name>
<dbReference type="EMBL" id="JAAKFY010000018">
    <property type="protein sequence ID" value="KAF3843329.1"/>
    <property type="molecule type" value="Genomic_DNA"/>
</dbReference>
<sequence>MRLGEFPLQFPSAEPTLGKESHARKIYVDVSNENTTTPLPRLTIFVKQQCVHSFSLSLVQLLATLGQIKDKHAETKPAVRIREGEERETGRPREEAWKKRRGKEKQLNLGWDAMTGLCWSCDCCMS</sequence>
<proteinExistence type="predicted"/>
<feature type="region of interest" description="Disordered" evidence="1">
    <location>
        <begin position="80"/>
        <end position="104"/>
    </location>
</feature>
<organism evidence="2 3">
    <name type="scientific">Dissostichus mawsoni</name>
    <name type="common">Antarctic cod</name>
    <dbReference type="NCBI Taxonomy" id="36200"/>
    <lineage>
        <taxon>Eukaryota</taxon>
        <taxon>Metazoa</taxon>
        <taxon>Chordata</taxon>
        <taxon>Craniata</taxon>
        <taxon>Vertebrata</taxon>
        <taxon>Euteleostomi</taxon>
        <taxon>Actinopterygii</taxon>
        <taxon>Neopterygii</taxon>
        <taxon>Teleostei</taxon>
        <taxon>Neoteleostei</taxon>
        <taxon>Acanthomorphata</taxon>
        <taxon>Eupercaria</taxon>
        <taxon>Perciformes</taxon>
        <taxon>Notothenioidei</taxon>
        <taxon>Nototheniidae</taxon>
        <taxon>Dissostichus</taxon>
    </lineage>
</organism>
<dbReference type="Proteomes" id="UP000518266">
    <property type="component" value="Unassembled WGS sequence"/>
</dbReference>
<feature type="non-terminal residue" evidence="2">
    <location>
        <position position="1"/>
    </location>
</feature>
<evidence type="ECO:0000256" key="1">
    <source>
        <dbReference type="SAM" id="MobiDB-lite"/>
    </source>
</evidence>
<comment type="caution">
    <text evidence="2">The sequence shown here is derived from an EMBL/GenBank/DDBJ whole genome shotgun (WGS) entry which is preliminary data.</text>
</comment>
<protein>
    <submittedName>
        <fullName evidence="2">Uncharacterized protein</fullName>
    </submittedName>
</protein>
<feature type="compositionally biased region" description="Basic and acidic residues" evidence="1">
    <location>
        <begin position="80"/>
        <end position="97"/>
    </location>
</feature>
<evidence type="ECO:0000313" key="3">
    <source>
        <dbReference type="Proteomes" id="UP000518266"/>
    </source>
</evidence>